<dbReference type="Pfam" id="PF00106">
    <property type="entry name" value="adh_short"/>
    <property type="match status" value="1"/>
</dbReference>
<dbReference type="EMBL" id="RKLP01000012">
    <property type="protein sequence ID" value="RVW07432.1"/>
    <property type="molecule type" value="Genomic_DNA"/>
</dbReference>
<dbReference type="SMART" id="SM00822">
    <property type="entry name" value="PKS_KR"/>
    <property type="match status" value="1"/>
</dbReference>
<name>A0A438B946_9NOCA</name>
<comment type="subcellular location">
    <subcellularLocation>
        <location evidence="1">Secreted</location>
        <location evidence="1">Cell wall</location>
    </subcellularLocation>
</comment>
<evidence type="ECO:0000256" key="5">
    <source>
        <dbReference type="ARBA" id="ARBA00040781"/>
    </source>
</evidence>
<dbReference type="InterPro" id="IPR036291">
    <property type="entry name" value="NAD(P)-bd_dom_sf"/>
</dbReference>
<gene>
    <name evidence="8" type="ORF">EGT67_20835</name>
</gene>
<feature type="domain" description="Ketoreductase" evidence="7">
    <location>
        <begin position="54"/>
        <end position="246"/>
    </location>
</feature>
<dbReference type="PANTHER" id="PTHR42879">
    <property type="entry name" value="3-OXOACYL-(ACYL-CARRIER-PROTEIN) REDUCTASE"/>
    <property type="match status" value="1"/>
</dbReference>
<reference evidence="8 9" key="1">
    <citation type="submission" date="2018-11" db="EMBL/GenBank/DDBJ databases">
        <title>Rhodococcus spongicola sp. nov. and Rhodococcus xishaensis sp. nov. from marine sponges.</title>
        <authorList>
            <person name="Li L."/>
            <person name="Lin H.W."/>
        </authorList>
    </citation>
    <scope>NUCLEOTIDE SEQUENCE [LARGE SCALE GENOMIC DNA]</scope>
    <source>
        <strain evidence="8 9">CCTCC AB2014297</strain>
    </source>
</reference>
<dbReference type="PANTHER" id="PTHR42879:SF2">
    <property type="entry name" value="3-OXOACYL-[ACYL-CARRIER-PROTEIN] REDUCTASE FABG"/>
    <property type="match status" value="1"/>
</dbReference>
<evidence type="ECO:0000256" key="1">
    <source>
        <dbReference type="ARBA" id="ARBA00004191"/>
    </source>
</evidence>
<dbReference type="PRINTS" id="PR00081">
    <property type="entry name" value="GDHRDH"/>
</dbReference>
<dbReference type="AlphaFoldDB" id="A0A438B946"/>
<dbReference type="SUPFAM" id="SSF51735">
    <property type="entry name" value="NAD(P)-binding Rossmann-fold domains"/>
    <property type="match status" value="1"/>
</dbReference>
<dbReference type="GO" id="GO:0004316">
    <property type="term" value="F:3-oxoacyl-[acyl-carrier-protein] reductase (NADPH) activity"/>
    <property type="evidence" value="ECO:0007669"/>
    <property type="project" value="UniProtKB-EC"/>
</dbReference>
<evidence type="ECO:0000256" key="6">
    <source>
        <dbReference type="ARBA" id="ARBA00047400"/>
    </source>
</evidence>
<evidence type="ECO:0000256" key="4">
    <source>
        <dbReference type="ARBA" id="ARBA00023002"/>
    </source>
</evidence>
<keyword evidence="3" id="KW-0134">Cell wall</keyword>
<sequence>MFSTVIRRRARDLLESAKSLTTIESRWIVASPEWFFNRLVALDVRVQLRDLEGSIAVVTGGARGIGAAIAMRLASAGADIAIWDAPEWSDPPLDYALSDEGNLRETEAEIRRLGRRVHVIAVDVRDPAAVDAAVAETVSELGAIDTLVCAAGIRSAVPAAEMTDEQWDSVIDVNLHGTYHCVRSALGCLESSGTGRVVIVAAEEGRRGAAGLSHYAAAAWGLIGLAKSLALESAQFGLGVNVITPGPVDTAMSRSLGYWALVQAGRAGGNPVGDVGETSARRALEAIHPSGAAYVSIESVCDAAMFAIGSTNLDMTGSVLDVSAGLAATNTA</sequence>
<organism evidence="8 9">
    <name type="scientific">Prescottella agglutinans</name>
    <dbReference type="NCBI Taxonomy" id="1644129"/>
    <lineage>
        <taxon>Bacteria</taxon>
        <taxon>Bacillati</taxon>
        <taxon>Actinomycetota</taxon>
        <taxon>Actinomycetes</taxon>
        <taxon>Mycobacteriales</taxon>
        <taxon>Nocardiaceae</taxon>
        <taxon>Prescottella</taxon>
    </lineage>
</organism>
<comment type="catalytic activity">
    <reaction evidence="6">
        <text>a (3R)-hydroxyacyl-[ACP] + NADP(+) = a 3-oxoacyl-[ACP] + NADPH + H(+)</text>
        <dbReference type="Rhea" id="RHEA:17397"/>
        <dbReference type="Rhea" id="RHEA-COMP:9916"/>
        <dbReference type="Rhea" id="RHEA-COMP:9945"/>
        <dbReference type="ChEBI" id="CHEBI:15378"/>
        <dbReference type="ChEBI" id="CHEBI:57783"/>
        <dbReference type="ChEBI" id="CHEBI:58349"/>
        <dbReference type="ChEBI" id="CHEBI:78776"/>
        <dbReference type="ChEBI" id="CHEBI:78827"/>
        <dbReference type="EC" id="1.1.1.100"/>
    </reaction>
    <physiologicalReaction direction="right-to-left" evidence="6">
        <dbReference type="Rhea" id="RHEA:17399"/>
    </physiologicalReaction>
</comment>
<proteinExistence type="inferred from homology"/>
<dbReference type="CDD" id="cd05233">
    <property type="entry name" value="SDR_c"/>
    <property type="match status" value="1"/>
</dbReference>
<protein>
    <recommendedName>
        <fullName evidence="5">3-oxoacyl-[acyl-carrier-protein] reductase MabA</fullName>
    </recommendedName>
</protein>
<dbReference type="InterPro" id="IPR050259">
    <property type="entry name" value="SDR"/>
</dbReference>
<accession>A0A438B946</accession>
<dbReference type="Gene3D" id="3.40.50.720">
    <property type="entry name" value="NAD(P)-binding Rossmann-like Domain"/>
    <property type="match status" value="1"/>
</dbReference>
<keyword evidence="4" id="KW-0560">Oxidoreductase</keyword>
<dbReference type="InterPro" id="IPR057326">
    <property type="entry name" value="KR_dom"/>
</dbReference>
<keyword evidence="9" id="KW-1185">Reference proteome</keyword>
<evidence type="ECO:0000313" key="9">
    <source>
        <dbReference type="Proteomes" id="UP000286208"/>
    </source>
</evidence>
<dbReference type="InterPro" id="IPR002347">
    <property type="entry name" value="SDR_fam"/>
</dbReference>
<evidence type="ECO:0000256" key="2">
    <source>
        <dbReference type="ARBA" id="ARBA00006484"/>
    </source>
</evidence>
<comment type="caution">
    <text evidence="8">The sequence shown here is derived from an EMBL/GenBank/DDBJ whole genome shotgun (WGS) entry which is preliminary data.</text>
</comment>
<comment type="similarity">
    <text evidence="2">Belongs to the short-chain dehydrogenases/reductases (SDR) family.</text>
</comment>
<dbReference type="OrthoDB" id="4350228at2"/>
<keyword evidence="3" id="KW-0964">Secreted</keyword>
<evidence type="ECO:0000256" key="3">
    <source>
        <dbReference type="ARBA" id="ARBA00022512"/>
    </source>
</evidence>
<dbReference type="FunFam" id="3.40.50.720:FF:000084">
    <property type="entry name" value="Short-chain dehydrogenase reductase"/>
    <property type="match status" value="1"/>
</dbReference>
<evidence type="ECO:0000259" key="7">
    <source>
        <dbReference type="SMART" id="SM00822"/>
    </source>
</evidence>
<evidence type="ECO:0000313" key="8">
    <source>
        <dbReference type="EMBL" id="RVW07432.1"/>
    </source>
</evidence>
<dbReference type="Proteomes" id="UP000286208">
    <property type="component" value="Unassembled WGS sequence"/>
</dbReference>